<dbReference type="Pfam" id="PF00533">
    <property type="entry name" value="BRCT"/>
    <property type="match status" value="1"/>
</dbReference>
<dbReference type="NCBIfam" id="TIGR00575">
    <property type="entry name" value="dnlj"/>
    <property type="match status" value="1"/>
</dbReference>
<dbReference type="InterPro" id="IPR013839">
    <property type="entry name" value="DNAligase_adenylation"/>
</dbReference>
<dbReference type="GO" id="GO:0006260">
    <property type="term" value="P:DNA replication"/>
    <property type="evidence" value="ECO:0007669"/>
    <property type="project" value="UniProtKB-KW"/>
</dbReference>
<feature type="binding site" evidence="14">
    <location>
        <begin position="83"/>
        <end position="84"/>
    </location>
    <ligand>
        <name>NAD(+)</name>
        <dbReference type="ChEBI" id="CHEBI:57540"/>
    </ligand>
</feature>
<dbReference type="InterPro" id="IPR013840">
    <property type="entry name" value="DNAligase_N"/>
</dbReference>
<evidence type="ECO:0000256" key="5">
    <source>
        <dbReference type="ARBA" id="ARBA00022705"/>
    </source>
</evidence>
<dbReference type="NCBIfam" id="NF005932">
    <property type="entry name" value="PRK07956.1"/>
    <property type="match status" value="1"/>
</dbReference>
<dbReference type="SUPFAM" id="SSF50249">
    <property type="entry name" value="Nucleic acid-binding proteins"/>
    <property type="match status" value="1"/>
</dbReference>
<dbReference type="STRING" id="1003.SAMN04488541_101263"/>
<dbReference type="Gene3D" id="6.20.10.30">
    <property type="match status" value="1"/>
</dbReference>
<dbReference type="InterPro" id="IPR003583">
    <property type="entry name" value="Hlx-hairpin-Hlx_DNA-bd_motif"/>
</dbReference>
<feature type="binding site" evidence="14">
    <location>
        <position position="441"/>
    </location>
    <ligand>
        <name>Zn(2+)</name>
        <dbReference type="ChEBI" id="CHEBI:29105"/>
    </ligand>
</feature>
<dbReference type="PROSITE" id="PS50172">
    <property type="entry name" value="BRCT"/>
    <property type="match status" value="1"/>
</dbReference>
<dbReference type="InterPro" id="IPR010994">
    <property type="entry name" value="RuvA_2-like"/>
</dbReference>
<gene>
    <name evidence="14" type="primary">ligA</name>
    <name evidence="16" type="ORF">SAMN04488541_101263</name>
</gene>
<name>A0A1I2F5E9_9BACT</name>
<evidence type="ECO:0000256" key="10">
    <source>
        <dbReference type="ARBA" id="ARBA00023027"/>
    </source>
</evidence>
<evidence type="ECO:0000256" key="7">
    <source>
        <dbReference type="ARBA" id="ARBA00022763"/>
    </source>
</evidence>
<dbReference type="InterPro" id="IPR004150">
    <property type="entry name" value="NAD_DNA_ligase_OB"/>
</dbReference>
<feature type="binding site" evidence="14">
    <location>
        <begin position="34"/>
        <end position="38"/>
    </location>
    <ligand>
        <name>NAD(+)</name>
        <dbReference type="ChEBI" id="CHEBI:57540"/>
    </ligand>
</feature>
<dbReference type="InterPro" id="IPR033136">
    <property type="entry name" value="DNA_ligase_CS"/>
</dbReference>
<feature type="binding site" evidence="14">
    <location>
        <position position="174"/>
    </location>
    <ligand>
        <name>NAD(+)</name>
        <dbReference type="ChEBI" id="CHEBI:57540"/>
    </ligand>
</feature>
<comment type="cofactor">
    <cofactor evidence="14">
        <name>Mg(2+)</name>
        <dbReference type="ChEBI" id="CHEBI:18420"/>
    </cofactor>
    <cofactor evidence="14">
        <name>Mn(2+)</name>
        <dbReference type="ChEBI" id="CHEBI:29035"/>
    </cofactor>
</comment>
<dbReference type="SUPFAM" id="SSF47781">
    <property type="entry name" value="RuvA domain 2-like"/>
    <property type="match status" value="1"/>
</dbReference>
<evidence type="ECO:0000256" key="3">
    <source>
        <dbReference type="ARBA" id="ARBA00013308"/>
    </source>
</evidence>
<organism evidence="16 17">
    <name type="scientific">Thermoflexibacter ruber</name>
    <dbReference type="NCBI Taxonomy" id="1003"/>
    <lineage>
        <taxon>Bacteria</taxon>
        <taxon>Pseudomonadati</taxon>
        <taxon>Bacteroidota</taxon>
        <taxon>Cytophagia</taxon>
        <taxon>Cytophagales</taxon>
        <taxon>Thermoflexibacteraceae</taxon>
        <taxon>Thermoflexibacter</taxon>
    </lineage>
</organism>
<dbReference type="EMBL" id="FONY01000012">
    <property type="protein sequence ID" value="SFE99750.1"/>
    <property type="molecule type" value="Genomic_DNA"/>
</dbReference>
<feature type="binding site" evidence="14">
    <location>
        <position position="137"/>
    </location>
    <ligand>
        <name>NAD(+)</name>
        <dbReference type="ChEBI" id="CHEBI:57540"/>
    </ligand>
</feature>
<dbReference type="FunFam" id="2.40.50.140:FF:000012">
    <property type="entry name" value="DNA ligase"/>
    <property type="match status" value="1"/>
</dbReference>
<dbReference type="GO" id="GO:0003677">
    <property type="term" value="F:DNA binding"/>
    <property type="evidence" value="ECO:0007669"/>
    <property type="project" value="InterPro"/>
</dbReference>
<dbReference type="GO" id="GO:0046872">
    <property type="term" value="F:metal ion binding"/>
    <property type="evidence" value="ECO:0007669"/>
    <property type="project" value="UniProtKB-KW"/>
</dbReference>
<dbReference type="Gene3D" id="1.10.150.20">
    <property type="entry name" value="5' to 3' exonuclease, C-terminal subdomain"/>
    <property type="match status" value="2"/>
</dbReference>
<evidence type="ECO:0000256" key="4">
    <source>
        <dbReference type="ARBA" id="ARBA00022598"/>
    </source>
</evidence>
<dbReference type="Pfam" id="PF03120">
    <property type="entry name" value="OB_DNA_ligase"/>
    <property type="match status" value="1"/>
</dbReference>
<keyword evidence="14" id="KW-0464">Manganese</keyword>
<dbReference type="PANTHER" id="PTHR23389">
    <property type="entry name" value="CHROMOSOME TRANSMISSION FIDELITY FACTOR 18"/>
    <property type="match status" value="1"/>
</dbReference>
<comment type="similarity">
    <text evidence="13 14">Belongs to the NAD-dependent DNA ligase family. LigA subfamily.</text>
</comment>
<dbReference type="RefSeq" id="WP_091543767.1">
    <property type="nucleotide sequence ID" value="NZ_FONY01000012.1"/>
</dbReference>
<feature type="binding site" evidence="14">
    <location>
        <position position="435"/>
    </location>
    <ligand>
        <name>Zn(2+)</name>
        <dbReference type="ChEBI" id="CHEBI:29105"/>
    </ligand>
</feature>
<feature type="binding site" evidence="14">
    <location>
        <position position="323"/>
    </location>
    <ligand>
        <name>NAD(+)</name>
        <dbReference type="ChEBI" id="CHEBI:57540"/>
    </ligand>
</feature>
<dbReference type="PIRSF" id="PIRSF001604">
    <property type="entry name" value="LigA"/>
    <property type="match status" value="1"/>
</dbReference>
<dbReference type="Pfam" id="PF12826">
    <property type="entry name" value="HHH_2"/>
    <property type="match status" value="1"/>
</dbReference>
<dbReference type="SMART" id="SM00292">
    <property type="entry name" value="BRCT"/>
    <property type="match status" value="1"/>
</dbReference>
<dbReference type="FunFam" id="3.30.470.30:FF:000001">
    <property type="entry name" value="DNA ligase"/>
    <property type="match status" value="1"/>
</dbReference>
<evidence type="ECO:0000256" key="8">
    <source>
        <dbReference type="ARBA" id="ARBA00022833"/>
    </source>
</evidence>
<dbReference type="Gene3D" id="3.40.50.10190">
    <property type="entry name" value="BRCT domain"/>
    <property type="match status" value="1"/>
</dbReference>
<dbReference type="Gene3D" id="2.40.50.140">
    <property type="entry name" value="Nucleic acid-binding proteins"/>
    <property type="match status" value="1"/>
</dbReference>
<accession>A0A1I2F5E9</accession>
<evidence type="ECO:0000259" key="15">
    <source>
        <dbReference type="PROSITE" id="PS50172"/>
    </source>
</evidence>
<dbReference type="PROSITE" id="PS01056">
    <property type="entry name" value="DNA_LIGASE_N2"/>
    <property type="match status" value="1"/>
</dbReference>
<dbReference type="FunFam" id="1.10.150.20:FF:000007">
    <property type="entry name" value="DNA ligase"/>
    <property type="match status" value="1"/>
</dbReference>
<dbReference type="AlphaFoldDB" id="A0A1I2F5E9"/>
<dbReference type="CDD" id="cd00114">
    <property type="entry name" value="LIGANc"/>
    <property type="match status" value="1"/>
</dbReference>
<dbReference type="GO" id="GO:0005829">
    <property type="term" value="C:cytosol"/>
    <property type="evidence" value="ECO:0007669"/>
    <property type="project" value="TreeGrafter"/>
</dbReference>
<dbReference type="InterPro" id="IPR001679">
    <property type="entry name" value="DNA_ligase"/>
</dbReference>
<dbReference type="Pfam" id="PF03119">
    <property type="entry name" value="DNA_ligase_ZBD"/>
    <property type="match status" value="1"/>
</dbReference>
<feature type="domain" description="BRCT" evidence="15">
    <location>
        <begin position="601"/>
        <end position="679"/>
    </location>
</feature>
<dbReference type="InterPro" id="IPR001357">
    <property type="entry name" value="BRCT_dom"/>
</dbReference>
<reference evidence="16 17" key="1">
    <citation type="submission" date="2016-10" db="EMBL/GenBank/DDBJ databases">
        <authorList>
            <person name="de Groot N.N."/>
        </authorList>
    </citation>
    <scope>NUCLEOTIDE SEQUENCE [LARGE SCALE GENOMIC DNA]</scope>
    <source>
        <strain>GEY</strain>
        <strain evidence="17">DSM 9560</strain>
    </source>
</reference>
<keyword evidence="9 14" id="KW-0460">Magnesium</keyword>
<evidence type="ECO:0000256" key="2">
    <source>
        <dbReference type="ARBA" id="ARBA00012722"/>
    </source>
</evidence>
<feature type="binding site" evidence="14">
    <location>
        <position position="417"/>
    </location>
    <ligand>
        <name>Zn(2+)</name>
        <dbReference type="ChEBI" id="CHEBI:29105"/>
    </ligand>
</feature>
<dbReference type="OrthoDB" id="9759736at2"/>
<evidence type="ECO:0000256" key="13">
    <source>
        <dbReference type="ARBA" id="ARBA00060881"/>
    </source>
</evidence>
<keyword evidence="5 14" id="KW-0235">DNA replication</keyword>
<sequence>MTPEQAQNEIAELTQKINYYNEKYYQEHISEISDYEFDMLLNKLIDLEKQFPQFTQPDSPTQRVGGGITKEFLTVTHKRPMLSLSNTYNEQDLRDFDERIKKTLGDAPYEYICELKFDGVAMSLHYENYLLTTAVTRGDGEQGDDVTTNIKTIKTVPLKVHSQKLPPNFEVRGEVVMPHESFDRINDEIAKENEQREKEGKKPLAFLANPRNATSGTIKMQDSSVVAKRNLMFYGYDFLADNQAFITHEESLKALKEAKFNISTDYVKCKNIDEVIDFVNRWETKRYDLPMDTDGIVVKINDYSQRETLGFTAKSPRWAIAYKYKAEVASTILESVVYQVGRTGAVTPVANLKPVKLAGTTVKRATLHNANEIARLDLHQGDTVFVQKAGEIIPQITGVDMSKRPQGVAPIHFIENCPECNTQLIRKEGEVAFICPNEKGCPPQIKGKMEHFISRKAMNIDSLGEKTIETFFQAGMIKTVADLYKIKKEDILTLEGFKETSANNILAGIETSKQKPFKNVLFGLGIRFIGETVAEKLANFFKSIENLQKASLEELTTAPEIGEKIAQSLIEYFKDEDNLRLIEELKKAGLQFTMQEEDKPQLSNKLEGKTFLVSGVFANFERDEIKNVIEAHGGRVLSGVSGKLNYLIAGENAGGSKLEKAEKLGVQVISESQFLEMIK</sequence>
<dbReference type="Gene3D" id="3.30.470.30">
    <property type="entry name" value="DNA ligase/mRNA capping enzyme"/>
    <property type="match status" value="1"/>
</dbReference>
<dbReference type="SUPFAM" id="SSF56091">
    <property type="entry name" value="DNA ligase/mRNA capping enzyme, catalytic domain"/>
    <property type="match status" value="1"/>
</dbReference>
<dbReference type="InterPro" id="IPR012340">
    <property type="entry name" value="NA-bd_OB-fold"/>
</dbReference>
<dbReference type="Gene3D" id="1.10.287.610">
    <property type="entry name" value="Helix hairpin bin"/>
    <property type="match status" value="1"/>
</dbReference>
<dbReference type="InterPro" id="IPR004149">
    <property type="entry name" value="Znf_DNAligase_C4"/>
</dbReference>
<dbReference type="SUPFAM" id="SSF52113">
    <property type="entry name" value="BRCT domain"/>
    <property type="match status" value="1"/>
</dbReference>
<evidence type="ECO:0000256" key="11">
    <source>
        <dbReference type="ARBA" id="ARBA00023204"/>
    </source>
</evidence>
<feature type="binding site" evidence="14">
    <location>
        <position position="114"/>
    </location>
    <ligand>
        <name>NAD(+)</name>
        <dbReference type="ChEBI" id="CHEBI:57540"/>
    </ligand>
</feature>
<proteinExistence type="inferred from homology"/>
<evidence type="ECO:0000256" key="9">
    <source>
        <dbReference type="ARBA" id="ARBA00022842"/>
    </source>
</evidence>
<comment type="function">
    <text evidence="1 14">DNA ligase that catalyzes the formation of phosphodiester linkages between 5'-phosphoryl and 3'-hydroxyl groups in double-stranded DNA using NAD as a coenzyme and as the energy source for the reaction. It is essential for DNA replication and repair of damaged DNA.</text>
</comment>
<keyword evidence="8 14" id="KW-0862">Zinc</keyword>
<keyword evidence="6 14" id="KW-0479">Metal-binding</keyword>
<dbReference type="Pfam" id="PF01653">
    <property type="entry name" value="DNA_ligase_aden"/>
    <property type="match status" value="1"/>
</dbReference>
<evidence type="ECO:0000256" key="12">
    <source>
        <dbReference type="ARBA" id="ARBA00034005"/>
    </source>
</evidence>
<evidence type="ECO:0000256" key="1">
    <source>
        <dbReference type="ARBA" id="ARBA00004067"/>
    </source>
</evidence>
<keyword evidence="4 14" id="KW-0436">Ligase</keyword>
<feature type="binding site" evidence="14">
    <location>
        <position position="299"/>
    </location>
    <ligand>
        <name>NAD(+)</name>
        <dbReference type="ChEBI" id="CHEBI:57540"/>
    </ligand>
</feature>
<feature type="active site" description="N6-AMP-lysine intermediate" evidence="14">
    <location>
        <position position="116"/>
    </location>
</feature>
<keyword evidence="11 14" id="KW-0234">DNA repair</keyword>
<evidence type="ECO:0000313" key="17">
    <source>
        <dbReference type="Proteomes" id="UP000199513"/>
    </source>
</evidence>
<dbReference type="InterPro" id="IPR036420">
    <property type="entry name" value="BRCT_dom_sf"/>
</dbReference>
<evidence type="ECO:0000256" key="6">
    <source>
        <dbReference type="ARBA" id="ARBA00022723"/>
    </source>
</evidence>
<dbReference type="HAMAP" id="MF_01588">
    <property type="entry name" value="DNA_ligase_A"/>
    <property type="match status" value="1"/>
</dbReference>
<comment type="catalytic activity">
    <reaction evidence="12 14">
        <text>NAD(+) + (deoxyribonucleotide)n-3'-hydroxyl + 5'-phospho-(deoxyribonucleotide)m = (deoxyribonucleotide)n+m + AMP + beta-nicotinamide D-nucleotide.</text>
        <dbReference type="EC" id="6.5.1.2"/>
    </reaction>
</comment>
<dbReference type="Proteomes" id="UP000199513">
    <property type="component" value="Unassembled WGS sequence"/>
</dbReference>
<dbReference type="GO" id="GO:0006281">
    <property type="term" value="P:DNA repair"/>
    <property type="evidence" value="ECO:0007669"/>
    <property type="project" value="UniProtKB-KW"/>
</dbReference>
<evidence type="ECO:0000313" key="16">
    <source>
        <dbReference type="EMBL" id="SFE99750.1"/>
    </source>
</evidence>
<dbReference type="GO" id="GO:0003911">
    <property type="term" value="F:DNA ligase (NAD+) activity"/>
    <property type="evidence" value="ECO:0007669"/>
    <property type="project" value="UniProtKB-UniRule"/>
</dbReference>
<dbReference type="SMART" id="SM00278">
    <property type="entry name" value="HhH1"/>
    <property type="match status" value="3"/>
</dbReference>
<keyword evidence="17" id="KW-1185">Reference proteome</keyword>
<protein>
    <recommendedName>
        <fullName evidence="3 14">DNA ligase</fullName>
        <ecNumber evidence="2 14">6.5.1.2</ecNumber>
    </recommendedName>
    <alternativeName>
        <fullName evidence="14">Polydeoxyribonucleotide synthase [NAD(+)]</fullName>
    </alternativeName>
</protein>
<dbReference type="InterPro" id="IPR041663">
    <property type="entry name" value="DisA/LigA_HHH"/>
</dbReference>
<evidence type="ECO:0000256" key="14">
    <source>
        <dbReference type="HAMAP-Rule" id="MF_01588"/>
    </source>
</evidence>
<dbReference type="PANTHER" id="PTHR23389:SF9">
    <property type="entry name" value="DNA LIGASE"/>
    <property type="match status" value="1"/>
</dbReference>
<feature type="binding site" evidence="14">
    <location>
        <position position="420"/>
    </location>
    <ligand>
        <name>Zn(2+)</name>
        <dbReference type="ChEBI" id="CHEBI:29105"/>
    </ligand>
</feature>
<dbReference type="FunFam" id="1.10.150.20:FF:000006">
    <property type="entry name" value="DNA ligase"/>
    <property type="match status" value="1"/>
</dbReference>
<keyword evidence="10 14" id="KW-0520">NAD</keyword>
<keyword evidence="7 14" id="KW-0227">DNA damage</keyword>
<dbReference type="SMART" id="SM00532">
    <property type="entry name" value="LIGANc"/>
    <property type="match status" value="1"/>
</dbReference>
<dbReference type="EC" id="6.5.1.2" evidence="2 14"/>